<feature type="compositionally biased region" description="Acidic residues" evidence="1">
    <location>
        <begin position="51"/>
        <end position="73"/>
    </location>
</feature>
<accession>A0A1E3Q9Y9</accession>
<sequence>MSYSMSIDMDRSDNADAADLAAQTGGIYAQVRYGVDDDERRERLAAARPPDEEDEEDYDDEMDEDDYDDEELDGALLEEGIPFYMSETDETFAYEVDEEDDDDDDDDFIVEEEEEQEEEDDEEEYSDDSDGEYGQRVYLSFLTTNGRRSGKSRLSQTVSALPARLLPTLPAAPTTPTARRYSIPIICDKVVIAGIQIDSSVY</sequence>
<name>A0A1E3Q9Y9_LIPST</name>
<dbReference type="EMBL" id="KV454292">
    <property type="protein sequence ID" value="ODQ74491.1"/>
    <property type="molecule type" value="Genomic_DNA"/>
</dbReference>
<evidence type="ECO:0000256" key="1">
    <source>
        <dbReference type="SAM" id="MobiDB-lite"/>
    </source>
</evidence>
<dbReference type="Proteomes" id="UP000094385">
    <property type="component" value="Unassembled WGS sequence"/>
</dbReference>
<reference evidence="2 3" key="1">
    <citation type="journal article" date="2016" name="Proc. Natl. Acad. Sci. U.S.A.">
        <title>Comparative genomics of biotechnologically important yeasts.</title>
        <authorList>
            <person name="Riley R."/>
            <person name="Haridas S."/>
            <person name="Wolfe K.H."/>
            <person name="Lopes M.R."/>
            <person name="Hittinger C.T."/>
            <person name="Goeker M."/>
            <person name="Salamov A.A."/>
            <person name="Wisecaver J.H."/>
            <person name="Long T.M."/>
            <person name="Calvey C.H."/>
            <person name="Aerts A.L."/>
            <person name="Barry K.W."/>
            <person name="Choi C."/>
            <person name="Clum A."/>
            <person name="Coughlan A.Y."/>
            <person name="Deshpande S."/>
            <person name="Douglass A.P."/>
            <person name="Hanson S.J."/>
            <person name="Klenk H.-P."/>
            <person name="LaButti K.M."/>
            <person name="Lapidus A."/>
            <person name="Lindquist E.A."/>
            <person name="Lipzen A.M."/>
            <person name="Meier-Kolthoff J.P."/>
            <person name="Ohm R.A."/>
            <person name="Otillar R.P."/>
            <person name="Pangilinan J.L."/>
            <person name="Peng Y."/>
            <person name="Rokas A."/>
            <person name="Rosa C.A."/>
            <person name="Scheuner C."/>
            <person name="Sibirny A.A."/>
            <person name="Slot J.C."/>
            <person name="Stielow J.B."/>
            <person name="Sun H."/>
            <person name="Kurtzman C.P."/>
            <person name="Blackwell M."/>
            <person name="Grigoriev I.V."/>
            <person name="Jeffries T.W."/>
        </authorList>
    </citation>
    <scope>NUCLEOTIDE SEQUENCE [LARGE SCALE GENOMIC DNA]</scope>
    <source>
        <strain evidence="2 3">NRRL Y-11557</strain>
    </source>
</reference>
<dbReference type="AlphaFoldDB" id="A0A1E3Q9Y9"/>
<organism evidence="2 3">
    <name type="scientific">Lipomyces starkeyi NRRL Y-11557</name>
    <dbReference type="NCBI Taxonomy" id="675824"/>
    <lineage>
        <taxon>Eukaryota</taxon>
        <taxon>Fungi</taxon>
        <taxon>Dikarya</taxon>
        <taxon>Ascomycota</taxon>
        <taxon>Saccharomycotina</taxon>
        <taxon>Lipomycetes</taxon>
        <taxon>Lipomycetales</taxon>
        <taxon>Lipomycetaceae</taxon>
        <taxon>Lipomyces</taxon>
    </lineage>
</organism>
<gene>
    <name evidence="2" type="ORF">LIPSTDRAFT_62503</name>
</gene>
<keyword evidence="3" id="KW-1185">Reference proteome</keyword>
<proteinExistence type="predicted"/>
<feature type="region of interest" description="Disordered" evidence="1">
    <location>
        <begin position="93"/>
        <end position="134"/>
    </location>
</feature>
<evidence type="ECO:0000313" key="2">
    <source>
        <dbReference type="EMBL" id="ODQ74491.1"/>
    </source>
</evidence>
<feature type="region of interest" description="Disordered" evidence="1">
    <location>
        <begin position="22"/>
        <end position="74"/>
    </location>
</feature>
<feature type="compositionally biased region" description="Acidic residues" evidence="1">
    <location>
        <begin position="93"/>
        <end position="131"/>
    </location>
</feature>
<feature type="compositionally biased region" description="Basic and acidic residues" evidence="1">
    <location>
        <begin position="34"/>
        <end position="45"/>
    </location>
</feature>
<evidence type="ECO:0000313" key="3">
    <source>
        <dbReference type="Proteomes" id="UP000094385"/>
    </source>
</evidence>
<protein>
    <submittedName>
        <fullName evidence="2">Uncharacterized protein</fullName>
    </submittedName>
</protein>